<dbReference type="GO" id="GO:0005952">
    <property type="term" value="C:cAMP-dependent protein kinase complex"/>
    <property type="evidence" value="ECO:0007669"/>
    <property type="project" value="InterPro"/>
</dbReference>
<dbReference type="CDD" id="cd00038">
    <property type="entry name" value="CAP_ED"/>
    <property type="match status" value="2"/>
</dbReference>
<evidence type="ECO:0000313" key="4">
    <source>
        <dbReference type="Proteomes" id="UP000039865"/>
    </source>
</evidence>
<proteinExistence type="predicted"/>
<dbReference type="GO" id="GO:0034236">
    <property type="term" value="F:protein kinase A catalytic subunit binding"/>
    <property type="evidence" value="ECO:0007669"/>
    <property type="project" value="TreeGrafter"/>
</dbReference>
<dbReference type="Gene3D" id="2.60.120.10">
    <property type="entry name" value="Jelly Rolls"/>
    <property type="match status" value="3"/>
</dbReference>
<dbReference type="GO" id="GO:0005829">
    <property type="term" value="C:cytosol"/>
    <property type="evidence" value="ECO:0007669"/>
    <property type="project" value="TreeGrafter"/>
</dbReference>
<feature type="domain" description="Cyclic nucleotide-binding" evidence="2">
    <location>
        <begin position="75"/>
        <end position="120"/>
    </location>
</feature>
<feature type="compositionally biased region" description="Basic and acidic residues" evidence="1">
    <location>
        <begin position="607"/>
        <end position="622"/>
    </location>
</feature>
<organism evidence="3 4">
    <name type="scientific">Stylonychia lemnae</name>
    <name type="common">Ciliate</name>
    <dbReference type="NCBI Taxonomy" id="5949"/>
    <lineage>
        <taxon>Eukaryota</taxon>
        <taxon>Sar</taxon>
        <taxon>Alveolata</taxon>
        <taxon>Ciliophora</taxon>
        <taxon>Intramacronucleata</taxon>
        <taxon>Spirotrichea</taxon>
        <taxon>Stichotrichia</taxon>
        <taxon>Sporadotrichida</taxon>
        <taxon>Oxytrichidae</taxon>
        <taxon>Stylonychinae</taxon>
        <taxon>Stylonychia</taxon>
    </lineage>
</organism>
<evidence type="ECO:0000256" key="1">
    <source>
        <dbReference type="SAM" id="MobiDB-lite"/>
    </source>
</evidence>
<dbReference type="EMBL" id="CCKQ01007098">
    <property type="protein sequence ID" value="CDW78444.1"/>
    <property type="molecule type" value="Genomic_DNA"/>
</dbReference>
<feature type="compositionally biased region" description="Low complexity" evidence="1">
    <location>
        <begin position="628"/>
        <end position="644"/>
    </location>
</feature>
<dbReference type="InterPro" id="IPR050503">
    <property type="entry name" value="cAMP-dep_PK_reg_su-like"/>
</dbReference>
<dbReference type="SUPFAM" id="SSF51206">
    <property type="entry name" value="cAMP-binding domain-like"/>
    <property type="match status" value="2"/>
</dbReference>
<dbReference type="GO" id="GO:0004862">
    <property type="term" value="F:cAMP-dependent protein kinase inhibitor activity"/>
    <property type="evidence" value="ECO:0007669"/>
    <property type="project" value="TreeGrafter"/>
</dbReference>
<dbReference type="Pfam" id="PF00027">
    <property type="entry name" value="cNMP_binding"/>
    <property type="match status" value="1"/>
</dbReference>
<sequence>MSLIVPENIKVNSATASPRETSASKRQSFQQKKSFFGQSIVKDFLLDDIESTKLTEYDLEKLVPLIKTIEFFGQRDIKDQDYPDIVQCLTYESMKAGSNVFEFGSMGDKFYIILQGAVSVWVPNQDIKEFKKKYDEHLRHLQVMQMSQQQNIAATPGRQNSGSGTKHFFMPKLKNKTKSYNPQLNGSKNSNLMITQSIKLQTESIDNRNESIFELPQELELDEEQQDEEIDERDSLLPSFDERALDENSRPVSQNKFNITKWQILESQNYFRRSTKGEEPPLFIESIRMKSGKSFGELALIKNKPRAATIKCLEDCHFAVMSQSDFMKVLNKIEQKNISRIVEFLHQLPFFKVWTRTSLGKLQYSFEQKHFLRNQVLIREGQDANTAYIILNGEFEVTKKFRKEEVKEVDITKLLKLNQKHEKKLVDDKFGELASRQRNVETFKIALLGPGQMFGEDDLVHERPYSSTIICRSNYGQVFAIKQNEFFRRLRANEECWKIILQQVKIKDQQTKSRMKKIEKVFHEEIPNLTENQQVPRIGYDKAEQARLQKYPSIMTKYNIKPTRSKLYDFRETIREIVNKEQIQFEETQIQQELYETDQENYNSAKENFKSPERRSNSRKDQNSNTTSQKNLKQNSNSRNLSLSPSQIYNDIQNSDQNSRQQNRSLNYTAQANKISSANYRQQILLSANASAKRDLEQLSQTNLRQSIGLVSDFNSQRSAGGVTLSHASNVHNNHDHSNQQTLVNLNLNNSIQSAKKHHQHSKSILKSNKDYIMIHSGRTNFEKSPSQRQETMPQKVAFEKQDAQVYQNDSLHQANIKQKHHHNNSQDLQAQQQQQYSLFTKFNKQHAQSRQKSSNFSSIVRSNEMSLERQQQRHQQQQQYQGSFNNLNMMNTFSNSNNNSLNFNLAGNKTIISANNSMMFQTTYEKSNQYMSVAHTLKPSTGQGTRRRNLKSLITAKRQIISNLNTYNTIDNKDNINSTLIVNRVTSLGSGGLASGGAFQTTFSTDKNRVTSANVISSNDQGRNSIKNLNENIYKQVAIKNSKAQQNNLNNSFDTRDLGKKSYLIQHQQLQPKNLNSSMNLHVEDQHSSIITANLGQAVDVDSQFQQQKNSLLLRRIKKKSQSGGISNFTNQQIQNMRAAANNINVISGASESQDPSNHSLK</sequence>
<dbReference type="Proteomes" id="UP000039865">
    <property type="component" value="Unassembled WGS sequence"/>
</dbReference>
<feature type="region of interest" description="Disordered" evidence="1">
    <location>
        <begin position="602"/>
        <end position="644"/>
    </location>
</feature>
<keyword evidence="4" id="KW-1185">Reference proteome</keyword>
<dbReference type="InterPro" id="IPR000595">
    <property type="entry name" value="cNMP-bd_dom"/>
</dbReference>
<dbReference type="PANTHER" id="PTHR11635">
    <property type="entry name" value="CAMP-DEPENDENT PROTEIN KINASE REGULATORY CHAIN"/>
    <property type="match status" value="1"/>
</dbReference>
<dbReference type="PROSITE" id="PS00889">
    <property type="entry name" value="CNMP_BINDING_2"/>
    <property type="match status" value="1"/>
</dbReference>
<accession>A0A078A894</accession>
<dbReference type="PROSITE" id="PS50042">
    <property type="entry name" value="CNMP_BINDING_3"/>
    <property type="match status" value="3"/>
</dbReference>
<dbReference type="InParanoid" id="A0A078A894"/>
<dbReference type="InterPro" id="IPR014710">
    <property type="entry name" value="RmlC-like_jellyroll"/>
</dbReference>
<evidence type="ECO:0000313" key="3">
    <source>
        <dbReference type="EMBL" id="CDW78444.1"/>
    </source>
</evidence>
<evidence type="ECO:0000259" key="2">
    <source>
        <dbReference type="PROSITE" id="PS50042"/>
    </source>
</evidence>
<dbReference type="AlphaFoldDB" id="A0A078A894"/>
<dbReference type="InterPro" id="IPR018490">
    <property type="entry name" value="cNMP-bd_dom_sf"/>
</dbReference>
<dbReference type="GO" id="GO:0030552">
    <property type="term" value="F:cAMP binding"/>
    <property type="evidence" value="ECO:0007669"/>
    <property type="project" value="TreeGrafter"/>
</dbReference>
<dbReference type="InterPro" id="IPR018488">
    <property type="entry name" value="cNMP-bd_CS"/>
</dbReference>
<dbReference type="OMA" id="LRANEEC"/>
<feature type="domain" description="Cyclic nucleotide-binding" evidence="2">
    <location>
        <begin position="350"/>
        <end position="490"/>
    </location>
</feature>
<feature type="domain" description="Cyclic nucleotide-binding" evidence="2">
    <location>
        <begin position="289"/>
        <end position="347"/>
    </location>
</feature>
<protein>
    <recommendedName>
        <fullName evidence="2">Cyclic nucleotide-binding domain-containing protein</fullName>
    </recommendedName>
</protein>
<dbReference type="PANTHER" id="PTHR11635:SF152">
    <property type="entry name" value="CAMP-DEPENDENT PROTEIN KINASE TYPE I REGULATORY SUBUNIT-RELATED"/>
    <property type="match status" value="1"/>
</dbReference>
<gene>
    <name evidence="3" type="primary">Contig17625.g18745</name>
    <name evidence="3" type="ORF">STYLEM_7421</name>
</gene>
<reference evidence="3 4" key="1">
    <citation type="submission" date="2014-06" db="EMBL/GenBank/DDBJ databases">
        <authorList>
            <person name="Swart Estienne"/>
        </authorList>
    </citation>
    <scope>NUCLEOTIDE SEQUENCE [LARGE SCALE GENOMIC DNA]</scope>
    <source>
        <strain evidence="3 4">130c</strain>
    </source>
</reference>
<dbReference type="OrthoDB" id="288359at2759"/>
<name>A0A078A894_STYLE</name>